<dbReference type="Gramene" id="Bo1g105740.1">
    <property type="protein sequence ID" value="Bo1g105740.1"/>
    <property type="gene ID" value="Bo1g105740"/>
</dbReference>
<feature type="region of interest" description="Disordered" evidence="1">
    <location>
        <begin position="367"/>
        <end position="464"/>
    </location>
</feature>
<accession>A0A0D3ABR3</accession>
<organism evidence="2 3">
    <name type="scientific">Brassica oleracea var. oleracea</name>
    <dbReference type="NCBI Taxonomy" id="109376"/>
    <lineage>
        <taxon>Eukaryota</taxon>
        <taxon>Viridiplantae</taxon>
        <taxon>Streptophyta</taxon>
        <taxon>Embryophyta</taxon>
        <taxon>Tracheophyta</taxon>
        <taxon>Spermatophyta</taxon>
        <taxon>Magnoliopsida</taxon>
        <taxon>eudicotyledons</taxon>
        <taxon>Gunneridae</taxon>
        <taxon>Pentapetalae</taxon>
        <taxon>rosids</taxon>
        <taxon>malvids</taxon>
        <taxon>Brassicales</taxon>
        <taxon>Brassicaceae</taxon>
        <taxon>Brassiceae</taxon>
        <taxon>Brassica</taxon>
    </lineage>
</organism>
<dbReference type="AlphaFoldDB" id="A0A0D3ABR3"/>
<feature type="compositionally biased region" description="Basic and acidic residues" evidence="1">
    <location>
        <begin position="249"/>
        <end position="260"/>
    </location>
</feature>
<feature type="compositionally biased region" description="Basic and acidic residues" evidence="1">
    <location>
        <begin position="440"/>
        <end position="464"/>
    </location>
</feature>
<feature type="region of interest" description="Disordered" evidence="1">
    <location>
        <begin position="17"/>
        <end position="46"/>
    </location>
</feature>
<name>A0A0D3ABR3_BRAOL</name>
<evidence type="ECO:0000313" key="3">
    <source>
        <dbReference type="Proteomes" id="UP000032141"/>
    </source>
</evidence>
<feature type="compositionally biased region" description="Polar residues" evidence="1">
    <location>
        <begin position="418"/>
        <end position="430"/>
    </location>
</feature>
<proteinExistence type="predicted"/>
<feature type="compositionally biased region" description="Basic and acidic residues" evidence="1">
    <location>
        <begin position="367"/>
        <end position="392"/>
    </location>
</feature>
<evidence type="ECO:0000313" key="2">
    <source>
        <dbReference type="EnsemblPlants" id="Bo1g105740.1"/>
    </source>
</evidence>
<dbReference type="EnsemblPlants" id="Bo1g105740.1">
    <property type="protein sequence ID" value="Bo1g105740.1"/>
    <property type="gene ID" value="Bo1g105740"/>
</dbReference>
<sequence length="464" mass="53074">MCEVANCTGYMEIYMEKDKDGDDSGDDSRHENGEEATDNLSDGSNEVCAEESRIENIIADIVDDEDEVNGDMAYDVEIYEAFKQRNPNSCISAFFGTISSCEYALNNQSITTIIGKSRALPLVEMLETMRRHTMVRISLRKKKARKWNKRHSLKVNKVIAAEEKERKNCSVEIPSTNGTYEVVFLRNLNVENYISHWYLTSKWVAQYSITFEATNSLKFWKKSGEPTLTAPPKEPSMCRNKMPQKRKTGINEEQKRKEETNNQLKIKIQQLEGLLGSSSTEKEAAMKQVTSLTEQDNQVNKIFQSTKVELQSVIAKLEEQVTLERSKPNTLVSEIEKLKEVAAEKSVLESHVEELEKTLKKFEAQLKEEKQAKSQKHSELEAALKQSQELKKYNSPVFLNPSTHNHINRASRPKTGWYVSSNHGPSQRSYLGSGMRHARFKEQESRKNGYKGREEERQKGEGKP</sequence>
<dbReference type="HOGENOM" id="CLU_589693_0_0_1"/>
<feature type="region of interest" description="Disordered" evidence="1">
    <location>
        <begin position="225"/>
        <end position="261"/>
    </location>
</feature>
<protein>
    <submittedName>
        <fullName evidence="2">Uncharacterized protein</fullName>
    </submittedName>
</protein>
<reference evidence="2 3" key="1">
    <citation type="journal article" date="2014" name="Genome Biol.">
        <title>Transcriptome and methylome profiling reveals relics of genome dominance in the mesopolyploid Brassica oleracea.</title>
        <authorList>
            <person name="Parkin I.A."/>
            <person name="Koh C."/>
            <person name="Tang H."/>
            <person name="Robinson S.J."/>
            <person name="Kagale S."/>
            <person name="Clarke W.E."/>
            <person name="Town C.D."/>
            <person name="Nixon J."/>
            <person name="Krishnakumar V."/>
            <person name="Bidwell S.L."/>
            <person name="Denoeud F."/>
            <person name="Belcram H."/>
            <person name="Links M.G."/>
            <person name="Just J."/>
            <person name="Clarke C."/>
            <person name="Bender T."/>
            <person name="Huebert T."/>
            <person name="Mason A.S."/>
            <person name="Pires J.C."/>
            <person name="Barker G."/>
            <person name="Moore J."/>
            <person name="Walley P.G."/>
            <person name="Manoli S."/>
            <person name="Batley J."/>
            <person name="Edwards D."/>
            <person name="Nelson M.N."/>
            <person name="Wang X."/>
            <person name="Paterson A.H."/>
            <person name="King G."/>
            <person name="Bancroft I."/>
            <person name="Chalhoub B."/>
            <person name="Sharpe A.G."/>
        </authorList>
    </citation>
    <scope>NUCLEOTIDE SEQUENCE</scope>
    <source>
        <strain evidence="2 3">cv. TO1000</strain>
    </source>
</reference>
<dbReference type="PANTHER" id="PTHR43049">
    <property type="entry name" value="EARLY ENDOSOME ANTIGEN"/>
    <property type="match status" value="1"/>
</dbReference>
<evidence type="ECO:0000256" key="1">
    <source>
        <dbReference type="SAM" id="MobiDB-lite"/>
    </source>
</evidence>
<reference evidence="2" key="2">
    <citation type="submission" date="2015-03" db="UniProtKB">
        <authorList>
            <consortium name="EnsemblPlants"/>
        </authorList>
    </citation>
    <scope>IDENTIFICATION</scope>
</reference>
<feature type="compositionally biased region" description="Basic and acidic residues" evidence="1">
    <location>
        <begin position="17"/>
        <end position="33"/>
    </location>
</feature>
<dbReference type="STRING" id="109376.A0A0D3ABR3"/>
<dbReference type="PANTHER" id="PTHR43049:SF1">
    <property type="entry name" value="EARLY ENDOSOME ANTIGEN"/>
    <property type="match status" value="1"/>
</dbReference>
<dbReference type="Proteomes" id="UP000032141">
    <property type="component" value="Chromosome C1"/>
</dbReference>
<keyword evidence="3" id="KW-1185">Reference proteome</keyword>